<evidence type="ECO:0000256" key="2">
    <source>
        <dbReference type="ARBA" id="ARBA00023015"/>
    </source>
</evidence>
<dbReference type="InterPro" id="IPR014284">
    <property type="entry name" value="RNA_pol_sigma-70_dom"/>
</dbReference>
<feature type="compositionally biased region" description="Basic and acidic residues" evidence="6">
    <location>
        <begin position="1"/>
        <end position="10"/>
    </location>
</feature>
<dbReference type="SUPFAM" id="SSF88946">
    <property type="entry name" value="Sigma2 domain of RNA polymerase sigma factors"/>
    <property type="match status" value="1"/>
</dbReference>
<proteinExistence type="inferred from homology"/>
<keyword evidence="4" id="KW-0238">DNA-binding</keyword>
<gene>
    <name evidence="9" type="ORF">D8S82_08605</name>
</gene>
<feature type="domain" description="RNA polymerase sigma-70 region 2" evidence="7">
    <location>
        <begin position="36"/>
        <end position="98"/>
    </location>
</feature>
<comment type="caution">
    <text evidence="9">The sequence shown here is derived from an EMBL/GenBank/DDBJ whole genome shotgun (WGS) entry which is preliminary data.</text>
</comment>
<keyword evidence="5" id="KW-0804">Transcription</keyword>
<dbReference type="PANTHER" id="PTHR43133">
    <property type="entry name" value="RNA POLYMERASE ECF-TYPE SIGMA FACTO"/>
    <property type="match status" value="1"/>
</dbReference>
<keyword evidence="3" id="KW-0731">Sigma factor</keyword>
<dbReference type="Gene3D" id="1.10.1740.10">
    <property type="match status" value="1"/>
</dbReference>
<feature type="region of interest" description="Disordered" evidence="6">
    <location>
        <begin position="1"/>
        <end position="22"/>
    </location>
</feature>
<evidence type="ECO:0000256" key="3">
    <source>
        <dbReference type="ARBA" id="ARBA00023082"/>
    </source>
</evidence>
<accession>A0A544W4E2</accession>
<dbReference type="Gene3D" id="1.10.10.10">
    <property type="entry name" value="Winged helix-like DNA-binding domain superfamily/Winged helix DNA-binding domain"/>
    <property type="match status" value="1"/>
</dbReference>
<dbReference type="NCBIfam" id="TIGR02937">
    <property type="entry name" value="sigma70-ECF"/>
    <property type="match status" value="1"/>
</dbReference>
<evidence type="ECO:0000313" key="10">
    <source>
        <dbReference type="Proteomes" id="UP000315759"/>
    </source>
</evidence>
<sequence length="201" mass="22979">MDLMSRRRSDGGMTSNIEPDPSRVSRFERDALVLRDELSRAARRYTANAHDAEDLVQETYIRAWAGFDSFQPGSNLRAWMFRIMVNTWISGHRRTQRRPRETLTDSITDAQLMAESGRHHTAPSAEAEALQWLPNDDLARAFQELPESLQSAVYYAYACQLAYQEIADLERIPLGTVMSRLHRARRQLRAALQSDADHCAA</sequence>
<comment type="similarity">
    <text evidence="1">Belongs to the sigma-70 factor family. ECF subfamily.</text>
</comment>
<dbReference type="InterPro" id="IPR007627">
    <property type="entry name" value="RNA_pol_sigma70_r2"/>
</dbReference>
<dbReference type="AlphaFoldDB" id="A0A544W4E2"/>
<feature type="domain" description="RNA polymerase sigma factor 70 region 4 type 2" evidence="8">
    <location>
        <begin position="137"/>
        <end position="188"/>
    </location>
</feature>
<organism evidence="9 10">
    <name type="scientific">Mycolicibacterium hodleri</name>
    <dbReference type="NCBI Taxonomy" id="49897"/>
    <lineage>
        <taxon>Bacteria</taxon>
        <taxon>Bacillati</taxon>
        <taxon>Actinomycetota</taxon>
        <taxon>Actinomycetes</taxon>
        <taxon>Mycobacteriales</taxon>
        <taxon>Mycobacteriaceae</taxon>
        <taxon>Mycolicibacterium</taxon>
    </lineage>
</organism>
<protein>
    <submittedName>
        <fullName evidence="9">Sigma-70 family RNA polymerase sigma factor</fullName>
    </submittedName>
</protein>
<keyword evidence="10" id="KW-1185">Reference proteome</keyword>
<dbReference type="SUPFAM" id="SSF88659">
    <property type="entry name" value="Sigma3 and sigma4 domains of RNA polymerase sigma factors"/>
    <property type="match status" value="1"/>
</dbReference>
<dbReference type="InterPro" id="IPR013324">
    <property type="entry name" value="RNA_pol_sigma_r3/r4-like"/>
</dbReference>
<dbReference type="EMBL" id="VIFX01000008">
    <property type="protein sequence ID" value="TQR87103.1"/>
    <property type="molecule type" value="Genomic_DNA"/>
</dbReference>
<dbReference type="Pfam" id="PF04542">
    <property type="entry name" value="Sigma70_r2"/>
    <property type="match status" value="1"/>
</dbReference>
<dbReference type="InterPro" id="IPR013249">
    <property type="entry name" value="RNA_pol_sigma70_r4_t2"/>
</dbReference>
<reference evidence="9 10" key="1">
    <citation type="submission" date="2018-10" db="EMBL/GenBank/DDBJ databases">
        <title>Draft genome of Mycobacterium hodleri strain B.</title>
        <authorList>
            <person name="Amande T.J."/>
            <person name="Mcgenity T.J."/>
        </authorList>
    </citation>
    <scope>NUCLEOTIDE SEQUENCE [LARGE SCALE GENOMIC DNA]</scope>
    <source>
        <strain evidence="9 10">B</strain>
    </source>
</reference>
<dbReference type="InterPro" id="IPR039425">
    <property type="entry name" value="RNA_pol_sigma-70-like"/>
</dbReference>
<dbReference type="InterPro" id="IPR013325">
    <property type="entry name" value="RNA_pol_sigma_r2"/>
</dbReference>
<dbReference type="Pfam" id="PF08281">
    <property type="entry name" value="Sigma70_r4_2"/>
    <property type="match status" value="1"/>
</dbReference>
<keyword evidence="2" id="KW-0805">Transcription regulation</keyword>
<evidence type="ECO:0000313" key="9">
    <source>
        <dbReference type="EMBL" id="TQR87103.1"/>
    </source>
</evidence>
<dbReference type="CDD" id="cd06171">
    <property type="entry name" value="Sigma70_r4"/>
    <property type="match status" value="1"/>
</dbReference>
<dbReference type="PANTHER" id="PTHR43133:SF59">
    <property type="entry name" value="ECF RNA POLYMERASE SIGMA FACTOR SIGR"/>
    <property type="match status" value="1"/>
</dbReference>
<evidence type="ECO:0000256" key="5">
    <source>
        <dbReference type="ARBA" id="ARBA00023163"/>
    </source>
</evidence>
<dbReference type="Proteomes" id="UP000315759">
    <property type="component" value="Unassembled WGS sequence"/>
</dbReference>
<dbReference type="GO" id="GO:0016987">
    <property type="term" value="F:sigma factor activity"/>
    <property type="evidence" value="ECO:0007669"/>
    <property type="project" value="UniProtKB-KW"/>
</dbReference>
<dbReference type="GO" id="GO:0003677">
    <property type="term" value="F:DNA binding"/>
    <property type="evidence" value="ECO:0007669"/>
    <property type="project" value="UniProtKB-KW"/>
</dbReference>
<evidence type="ECO:0000256" key="4">
    <source>
        <dbReference type="ARBA" id="ARBA00023125"/>
    </source>
</evidence>
<evidence type="ECO:0000256" key="6">
    <source>
        <dbReference type="SAM" id="MobiDB-lite"/>
    </source>
</evidence>
<name>A0A544W4E2_9MYCO</name>
<evidence type="ECO:0000256" key="1">
    <source>
        <dbReference type="ARBA" id="ARBA00010641"/>
    </source>
</evidence>
<dbReference type="GO" id="GO:0006352">
    <property type="term" value="P:DNA-templated transcription initiation"/>
    <property type="evidence" value="ECO:0007669"/>
    <property type="project" value="InterPro"/>
</dbReference>
<evidence type="ECO:0000259" key="7">
    <source>
        <dbReference type="Pfam" id="PF04542"/>
    </source>
</evidence>
<dbReference type="InterPro" id="IPR036388">
    <property type="entry name" value="WH-like_DNA-bd_sf"/>
</dbReference>
<evidence type="ECO:0000259" key="8">
    <source>
        <dbReference type="Pfam" id="PF08281"/>
    </source>
</evidence>